<dbReference type="Pfam" id="PF11706">
    <property type="entry name" value="zf-CGNR"/>
    <property type="match status" value="1"/>
</dbReference>
<keyword evidence="4" id="KW-1185">Reference proteome</keyword>
<dbReference type="PANTHER" id="PTHR35525:SF3">
    <property type="entry name" value="BLL6575 PROTEIN"/>
    <property type="match status" value="1"/>
</dbReference>
<dbReference type="Pfam" id="PF07336">
    <property type="entry name" value="ABATE"/>
    <property type="match status" value="1"/>
</dbReference>
<dbReference type="EMBL" id="BAABHS010000011">
    <property type="protein sequence ID" value="GAA4966945.1"/>
    <property type="molecule type" value="Genomic_DNA"/>
</dbReference>
<name>A0ABP9HC77_9ACTN</name>
<dbReference type="PANTHER" id="PTHR35525">
    <property type="entry name" value="BLL6575 PROTEIN"/>
    <property type="match status" value="1"/>
</dbReference>
<dbReference type="InterPro" id="IPR023286">
    <property type="entry name" value="ABATE_dom_sf"/>
</dbReference>
<feature type="domain" description="Zinc finger CGNR" evidence="2">
    <location>
        <begin position="140"/>
        <end position="181"/>
    </location>
</feature>
<feature type="region of interest" description="Disordered" evidence="1">
    <location>
        <begin position="189"/>
        <end position="212"/>
    </location>
</feature>
<accession>A0ABP9HC77</accession>
<evidence type="ECO:0000313" key="4">
    <source>
        <dbReference type="Proteomes" id="UP001500466"/>
    </source>
</evidence>
<evidence type="ECO:0000256" key="1">
    <source>
        <dbReference type="SAM" id="MobiDB-lite"/>
    </source>
</evidence>
<dbReference type="SUPFAM" id="SSF160904">
    <property type="entry name" value="Jann2411-like"/>
    <property type="match status" value="1"/>
</dbReference>
<sequence>MSAPEFTFVSGNLALDFVGTVGRRTTEPIELMPATVDLAVWAAASGTAGGALAEPPSDTDYADAVTLREAVYRLATAARTGARFTRKDLATVNRHAANAPGTVRLGADATVRRAGDIRSVLADVARSAVELLGGPDAVLIRECEATPCTRLYVDASHRRSRRWCDMRGCGNRAKAAAFRARTRAKASTAKVAVKQATGRRQSASGSGPAASE</sequence>
<evidence type="ECO:0000259" key="2">
    <source>
        <dbReference type="Pfam" id="PF11706"/>
    </source>
</evidence>
<dbReference type="InterPro" id="IPR021005">
    <property type="entry name" value="Znf_CGNR"/>
</dbReference>
<dbReference type="RefSeq" id="WP_345676390.1">
    <property type="nucleotide sequence ID" value="NZ_BAABHS010000011.1"/>
</dbReference>
<proteinExistence type="predicted"/>
<dbReference type="Proteomes" id="UP001500466">
    <property type="component" value="Unassembled WGS sequence"/>
</dbReference>
<organism evidence="3 4">
    <name type="scientific">Yinghuangia aomiensis</name>
    <dbReference type="NCBI Taxonomy" id="676205"/>
    <lineage>
        <taxon>Bacteria</taxon>
        <taxon>Bacillati</taxon>
        <taxon>Actinomycetota</taxon>
        <taxon>Actinomycetes</taxon>
        <taxon>Kitasatosporales</taxon>
        <taxon>Streptomycetaceae</taxon>
        <taxon>Yinghuangia</taxon>
    </lineage>
</organism>
<dbReference type="Gene3D" id="1.10.3300.10">
    <property type="entry name" value="Jann2411-like domain"/>
    <property type="match status" value="1"/>
</dbReference>
<comment type="caution">
    <text evidence="3">The sequence shown here is derived from an EMBL/GenBank/DDBJ whole genome shotgun (WGS) entry which is preliminary data.</text>
</comment>
<gene>
    <name evidence="3" type="ORF">GCM10023205_34530</name>
</gene>
<evidence type="ECO:0000313" key="3">
    <source>
        <dbReference type="EMBL" id="GAA4966945.1"/>
    </source>
</evidence>
<protein>
    <submittedName>
        <fullName evidence="3">ABATE domain-containing protein</fullName>
    </submittedName>
</protein>
<dbReference type="InterPro" id="IPR010852">
    <property type="entry name" value="ABATE"/>
</dbReference>
<reference evidence="4" key="1">
    <citation type="journal article" date="2019" name="Int. J. Syst. Evol. Microbiol.">
        <title>The Global Catalogue of Microorganisms (GCM) 10K type strain sequencing project: providing services to taxonomists for standard genome sequencing and annotation.</title>
        <authorList>
            <consortium name="The Broad Institute Genomics Platform"/>
            <consortium name="The Broad Institute Genome Sequencing Center for Infectious Disease"/>
            <person name="Wu L."/>
            <person name="Ma J."/>
        </authorList>
    </citation>
    <scope>NUCLEOTIDE SEQUENCE [LARGE SCALE GENOMIC DNA]</scope>
    <source>
        <strain evidence="4">JCM 17986</strain>
    </source>
</reference>